<accession>A0A8H3LKZ3</accession>
<dbReference type="AlphaFoldDB" id="A0A8H3LKZ3"/>
<name>A0A8H3LKZ3_9GLOM</name>
<dbReference type="Proteomes" id="UP000615446">
    <property type="component" value="Unassembled WGS sequence"/>
</dbReference>
<sequence length="125" mass="15015">MPMYHYYIFGLIPCRIRTSSHSLQNLLFKSGSKIEKRESIQGINLLKYLYRIQINNVFSGTYYKKKVKWITVKKILENRANMGIINAMKHIKWKKKQKKKGSQITILNEENFRKNIINRYVEFIL</sequence>
<evidence type="ECO:0000313" key="2">
    <source>
        <dbReference type="Proteomes" id="UP000615446"/>
    </source>
</evidence>
<reference evidence="1" key="1">
    <citation type="submission" date="2019-10" db="EMBL/GenBank/DDBJ databases">
        <title>Conservation and host-specific expression of non-tandemly repeated heterogenous ribosome RNA gene in arbuscular mycorrhizal fungi.</title>
        <authorList>
            <person name="Maeda T."/>
            <person name="Kobayashi Y."/>
            <person name="Nakagawa T."/>
            <person name="Ezawa T."/>
            <person name="Yamaguchi K."/>
            <person name="Bino T."/>
            <person name="Nishimoto Y."/>
            <person name="Shigenobu S."/>
            <person name="Kawaguchi M."/>
        </authorList>
    </citation>
    <scope>NUCLEOTIDE SEQUENCE</scope>
    <source>
        <strain evidence="1">HR1</strain>
    </source>
</reference>
<gene>
    <name evidence="1" type="ORF">RCL2_001540400</name>
</gene>
<protein>
    <submittedName>
        <fullName evidence="1">Uncharacterized protein</fullName>
    </submittedName>
</protein>
<comment type="caution">
    <text evidence="1">The sequence shown here is derived from an EMBL/GenBank/DDBJ whole genome shotgun (WGS) entry which is preliminary data.</text>
</comment>
<proteinExistence type="predicted"/>
<organism evidence="1 2">
    <name type="scientific">Rhizophagus clarus</name>
    <dbReference type="NCBI Taxonomy" id="94130"/>
    <lineage>
        <taxon>Eukaryota</taxon>
        <taxon>Fungi</taxon>
        <taxon>Fungi incertae sedis</taxon>
        <taxon>Mucoromycota</taxon>
        <taxon>Glomeromycotina</taxon>
        <taxon>Glomeromycetes</taxon>
        <taxon>Glomerales</taxon>
        <taxon>Glomeraceae</taxon>
        <taxon>Rhizophagus</taxon>
    </lineage>
</organism>
<evidence type="ECO:0000313" key="1">
    <source>
        <dbReference type="EMBL" id="GES88451.1"/>
    </source>
</evidence>
<dbReference type="EMBL" id="BLAL01000178">
    <property type="protein sequence ID" value="GES88451.1"/>
    <property type="molecule type" value="Genomic_DNA"/>
</dbReference>